<dbReference type="EMBL" id="CP012332">
    <property type="protein sequence ID" value="AKU90019.1"/>
    <property type="molecule type" value="Genomic_DNA"/>
</dbReference>
<feature type="coiled-coil region" evidence="9">
    <location>
        <begin position="687"/>
        <end position="714"/>
    </location>
</feature>
<accession>A0A0K1PA74</accession>
<dbReference type="CDD" id="cd03702">
    <property type="entry name" value="IF2_mtIF2_II"/>
    <property type="match status" value="1"/>
</dbReference>
<feature type="region of interest" description="Disordered" evidence="10">
    <location>
        <begin position="57"/>
        <end position="127"/>
    </location>
</feature>
<dbReference type="PANTHER" id="PTHR43381:SF5">
    <property type="entry name" value="TR-TYPE G DOMAIN-CONTAINING PROTEIN"/>
    <property type="match status" value="1"/>
</dbReference>
<dbReference type="SUPFAM" id="SSF50447">
    <property type="entry name" value="Translation proteins"/>
    <property type="match status" value="2"/>
</dbReference>
<reference evidence="12 13" key="1">
    <citation type="submission" date="2015-08" db="EMBL/GenBank/DDBJ databases">
        <authorList>
            <person name="Babu N.S."/>
            <person name="Beckwith C.J."/>
            <person name="Beseler K.G."/>
            <person name="Brison A."/>
            <person name="Carone J.V."/>
            <person name="Caskin T.P."/>
            <person name="Diamond M."/>
            <person name="Durham M.E."/>
            <person name="Foxe J.M."/>
            <person name="Go M."/>
            <person name="Henderson B.A."/>
            <person name="Jones I.B."/>
            <person name="McGettigan J.A."/>
            <person name="Micheletti S.J."/>
            <person name="Nasrallah M.E."/>
            <person name="Ortiz D."/>
            <person name="Piller C.R."/>
            <person name="Privatt S.R."/>
            <person name="Schneider S.L."/>
            <person name="Sharp S."/>
            <person name="Smith T.C."/>
            <person name="Stanton J.D."/>
            <person name="Ullery H.E."/>
            <person name="Wilson R.J."/>
            <person name="Serrano M.G."/>
            <person name="Buck G."/>
            <person name="Lee V."/>
            <person name="Wang Y."/>
            <person name="Carvalho R."/>
            <person name="Voegtly L."/>
            <person name="Shi R."/>
            <person name="Duckworth R."/>
            <person name="Johnson A."/>
            <person name="Loviza R."/>
            <person name="Walstead R."/>
            <person name="Shah Z."/>
            <person name="Kiflezghi M."/>
            <person name="Wade K."/>
            <person name="Ball S.L."/>
            <person name="Bradley K.W."/>
            <person name="Asai D.J."/>
            <person name="Bowman C.A."/>
            <person name="Russell D.A."/>
            <person name="Pope W.H."/>
            <person name="Jacobs-Sera D."/>
            <person name="Hendrix R.W."/>
            <person name="Hatfull G.F."/>
        </authorList>
    </citation>
    <scope>NUCLEOTIDE SEQUENCE [LARGE SCALE GENOMIC DNA]</scope>
    <source>
        <strain evidence="12 13">DSM 27710</strain>
    </source>
</reference>
<dbReference type="CDD" id="cd01887">
    <property type="entry name" value="IF2_eIF5B"/>
    <property type="match status" value="1"/>
</dbReference>
<dbReference type="SUPFAM" id="SSF52540">
    <property type="entry name" value="P-loop containing nucleoside triphosphate hydrolases"/>
    <property type="match status" value="1"/>
</dbReference>
<feature type="binding site" evidence="7">
    <location>
        <begin position="536"/>
        <end position="539"/>
    </location>
    <ligand>
        <name>GTP</name>
        <dbReference type="ChEBI" id="CHEBI:37565"/>
    </ligand>
</feature>
<dbReference type="Gene3D" id="1.10.10.2480">
    <property type="match status" value="1"/>
</dbReference>
<dbReference type="SUPFAM" id="SSF52156">
    <property type="entry name" value="Initiation factor IF2/eIF5b, domain 3"/>
    <property type="match status" value="1"/>
</dbReference>
<dbReference type="GO" id="GO:0005525">
    <property type="term" value="F:GTP binding"/>
    <property type="evidence" value="ECO:0007669"/>
    <property type="project" value="UniProtKB-KW"/>
</dbReference>
<dbReference type="InterPro" id="IPR053905">
    <property type="entry name" value="EF-G-like_DII"/>
</dbReference>
<proteinExistence type="inferred from homology"/>
<dbReference type="HAMAP" id="MF_00100_B">
    <property type="entry name" value="IF_2_B"/>
    <property type="match status" value="1"/>
</dbReference>
<gene>
    <name evidence="7" type="primary">infB</name>
    <name evidence="12" type="ORF">AKJ08_0406</name>
</gene>
<evidence type="ECO:0000256" key="8">
    <source>
        <dbReference type="RuleBase" id="RU000644"/>
    </source>
</evidence>
<dbReference type="FunFam" id="2.40.30.10:FF:000007">
    <property type="entry name" value="Translation initiation factor IF-2"/>
    <property type="match status" value="1"/>
</dbReference>
<dbReference type="Gene3D" id="3.40.50.10050">
    <property type="entry name" value="Translation initiation factor IF- 2, domain 3"/>
    <property type="match status" value="1"/>
</dbReference>
<feature type="binding site" evidence="7">
    <location>
        <begin position="482"/>
        <end position="486"/>
    </location>
    <ligand>
        <name>GTP</name>
        <dbReference type="ChEBI" id="CHEBI:37565"/>
    </ligand>
</feature>
<evidence type="ECO:0000256" key="10">
    <source>
        <dbReference type="SAM" id="MobiDB-lite"/>
    </source>
</evidence>
<dbReference type="Pfam" id="PF22042">
    <property type="entry name" value="EF-G_D2"/>
    <property type="match status" value="1"/>
</dbReference>
<evidence type="ECO:0000256" key="3">
    <source>
        <dbReference type="ARBA" id="ARBA00022540"/>
    </source>
</evidence>
<dbReference type="InterPro" id="IPR005225">
    <property type="entry name" value="Small_GTP-bd"/>
</dbReference>
<keyword evidence="9" id="KW-0175">Coiled coil</keyword>
<comment type="function">
    <text evidence="7 8">One of the essential components for the initiation of protein synthesis. Protects formylmethionyl-tRNA from spontaneous hydrolysis and promotes its binding to the 30S ribosomal subunits. Also involved in the hydrolysis of GTP during the formation of the 70S ribosomal complex.</text>
</comment>
<feature type="region of interest" description="Disordered" evidence="10">
    <location>
        <begin position="269"/>
        <end position="308"/>
    </location>
</feature>
<dbReference type="NCBIfam" id="TIGR00487">
    <property type="entry name" value="IF-2"/>
    <property type="match status" value="1"/>
</dbReference>
<dbReference type="AlphaFoldDB" id="A0A0K1PA74"/>
<dbReference type="PROSITE" id="PS51722">
    <property type="entry name" value="G_TR_2"/>
    <property type="match status" value="1"/>
</dbReference>
<dbReference type="Pfam" id="PF04760">
    <property type="entry name" value="IF2_N"/>
    <property type="match status" value="2"/>
</dbReference>
<feature type="region of interest" description="Disordered" evidence="10">
    <location>
        <begin position="140"/>
        <end position="210"/>
    </location>
</feature>
<comment type="similarity">
    <text evidence="1 7 8">Belongs to the TRAFAC class translation factor GTPase superfamily. Classic translation factor GTPase family. IF-2 subfamily.</text>
</comment>
<keyword evidence="3 7" id="KW-0396">Initiation factor</keyword>
<name>A0A0K1PA74_9BACT</name>
<dbReference type="STRING" id="1391653.AKJ08_0406"/>
<dbReference type="InterPro" id="IPR000795">
    <property type="entry name" value="T_Tr_GTP-bd_dom"/>
</dbReference>
<dbReference type="InterPro" id="IPR023115">
    <property type="entry name" value="TIF_IF2_dom3"/>
</dbReference>
<dbReference type="InterPro" id="IPR006847">
    <property type="entry name" value="IF2_N"/>
</dbReference>
<dbReference type="KEGG" id="vin:AKJ08_0406"/>
<dbReference type="PANTHER" id="PTHR43381">
    <property type="entry name" value="TRANSLATION INITIATION FACTOR IF-2-RELATED"/>
    <property type="match status" value="1"/>
</dbReference>
<evidence type="ECO:0000256" key="6">
    <source>
        <dbReference type="ARBA" id="ARBA00023134"/>
    </source>
</evidence>
<evidence type="ECO:0000259" key="11">
    <source>
        <dbReference type="PROSITE" id="PS51722"/>
    </source>
</evidence>
<feature type="binding site" evidence="7">
    <location>
        <begin position="436"/>
        <end position="443"/>
    </location>
    <ligand>
        <name>GTP</name>
        <dbReference type="ChEBI" id="CHEBI:37565"/>
    </ligand>
</feature>
<dbReference type="InterPro" id="IPR044145">
    <property type="entry name" value="IF2_II"/>
</dbReference>
<dbReference type="FunFam" id="3.40.50.10050:FF:000001">
    <property type="entry name" value="Translation initiation factor IF-2"/>
    <property type="match status" value="1"/>
</dbReference>
<evidence type="ECO:0000256" key="5">
    <source>
        <dbReference type="ARBA" id="ARBA00022917"/>
    </source>
</evidence>
<dbReference type="GO" id="GO:0003743">
    <property type="term" value="F:translation initiation factor activity"/>
    <property type="evidence" value="ECO:0007669"/>
    <property type="project" value="UniProtKB-UniRule"/>
</dbReference>
<keyword evidence="4 7" id="KW-0547">Nucleotide-binding</keyword>
<keyword evidence="5 7" id="KW-0648">Protein biosynthesis</keyword>
<feature type="compositionally biased region" description="Acidic residues" evidence="10">
    <location>
        <begin position="96"/>
        <end position="127"/>
    </location>
</feature>
<dbReference type="InterPro" id="IPR000178">
    <property type="entry name" value="TF_IF2_bacterial-like"/>
</dbReference>
<keyword evidence="6 7" id="KW-0342">GTP-binding</keyword>
<dbReference type="GO" id="GO:0005829">
    <property type="term" value="C:cytosol"/>
    <property type="evidence" value="ECO:0007669"/>
    <property type="project" value="TreeGrafter"/>
</dbReference>
<protein>
    <recommendedName>
        <fullName evidence="2 7">Translation initiation factor IF-2</fullName>
    </recommendedName>
</protein>
<comment type="subcellular location">
    <subcellularLocation>
        <location evidence="7">Cytoplasm</location>
    </subcellularLocation>
</comment>
<evidence type="ECO:0000256" key="7">
    <source>
        <dbReference type="HAMAP-Rule" id="MF_00100"/>
    </source>
</evidence>
<dbReference type="Gene3D" id="2.40.30.10">
    <property type="entry name" value="Translation factors"/>
    <property type="match status" value="2"/>
</dbReference>
<feature type="domain" description="Tr-type G" evidence="11">
    <location>
        <begin position="427"/>
        <end position="594"/>
    </location>
</feature>
<dbReference type="RefSeq" id="WP_050724525.1">
    <property type="nucleotide sequence ID" value="NZ_CP012332.1"/>
</dbReference>
<dbReference type="Pfam" id="PF00009">
    <property type="entry name" value="GTP_EFTU"/>
    <property type="match status" value="1"/>
</dbReference>
<feature type="region of interest" description="G-domain" evidence="7">
    <location>
        <begin position="430"/>
        <end position="578"/>
    </location>
</feature>
<evidence type="ECO:0000313" key="13">
    <source>
        <dbReference type="Proteomes" id="UP000055590"/>
    </source>
</evidence>
<dbReference type="InterPro" id="IPR009000">
    <property type="entry name" value="Transl_B-barrel_sf"/>
</dbReference>
<sequence length="927" mass="98522">MAKKRVYELAKELGMQNKELVDWLQARGYDEVKSHSSSLDDDVAQSVLDKVLAARNPAPAAPAAQGFVVRRRRAEPSAPAAEAAHGEAPAAHAAEEAEAEAPAEEFEAAPAAEEEMAPETAEEPVVAEEPEIVAKAEVEAEEAAPAPVPEAPPVPVAPPAPVAPAAPAARDTRPAQEPRALSPSQMAAAHAVPTPNMPGIRGPNVPAQAGVDHRTLRPTATQAVVISRPLIPVRRVTPPSSTFKPAPAAPGKRAIGEVREFRVVPDSQGRGRDFIDVTRTGAGGPARGRRGAGRAAPAAAPGGIPSKQDLIDLAKGRGGALPVRARKRKPTKKGAKTLITTPKGSKRVIRVEEAISLTDLSQRLGVKANDLIRKLMRMGVPAQINQMLDVDTAQLLAADYDYTVEKAGYIEEEFISAVEDRPEDLVSRPPVVTIMGHVDHGKTSLLDALRHANVAKGEAGGITQHIGAYSVQTAKGPVTFLDTPGHEAFTAMRARGVQATDVAVLVVAADDGVMPQTVESINHAKAAEVPIIVAINKVDKPEGNPDRVKQMLAEHGLVPEEWGGETIMIPVSAKAKLNLDQLLEYIALQSEVLELGANPTKPASGVVIEAKLEKGRGPVATVLVQEGTLKVGEAVVTGTHFGKLRAMTDDKGRPVKEVKPGYPVEIVGLSGVPSAGDEFHVVKDVRAAEEVAKNRELQERKKELTKTSKLTLEEIFAKAGKADQKELKIVLKADVQGSTEAVAQALDKLSTAKVRVHIIHKGVGAVTESDINLAKASGAVVLGFNTKAESKVAEVANRFGIDVRHYTVIYEAVDDVRLAMEGLLDILTRERTIGKAEVRTLFSVPKFGVIAGSAVLDGKILRSAYARVLRGGKKVFQGKISSLRRFKDDVKEVVQGFECGIALEGYTELAAGDIIEAFDIEQIRQKL</sequence>
<dbReference type="FunFam" id="2.40.30.10:FF:000008">
    <property type="entry name" value="Translation initiation factor IF-2"/>
    <property type="match status" value="1"/>
</dbReference>
<dbReference type="Pfam" id="PF11987">
    <property type="entry name" value="IF-2"/>
    <property type="match status" value="1"/>
</dbReference>
<dbReference type="InterPro" id="IPR036925">
    <property type="entry name" value="TIF_IF2_dom3_sf"/>
</dbReference>
<evidence type="ECO:0000256" key="9">
    <source>
        <dbReference type="SAM" id="Coils"/>
    </source>
</evidence>
<keyword evidence="13" id="KW-1185">Reference proteome</keyword>
<dbReference type="GO" id="GO:0003924">
    <property type="term" value="F:GTPase activity"/>
    <property type="evidence" value="ECO:0007669"/>
    <property type="project" value="UniProtKB-UniRule"/>
</dbReference>
<dbReference type="NCBIfam" id="TIGR00231">
    <property type="entry name" value="small_GTP"/>
    <property type="match status" value="1"/>
</dbReference>
<dbReference type="PATRIC" id="fig|1391653.3.peg.421"/>
<feature type="compositionally biased region" description="Pro residues" evidence="10">
    <location>
        <begin position="146"/>
        <end position="164"/>
    </location>
</feature>
<dbReference type="Gene3D" id="3.40.50.300">
    <property type="entry name" value="P-loop containing nucleotide triphosphate hydrolases"/>
    <property type="match status" value="1"/>
</dbReference>
<dbReference type="Proteomes" id="UP000055590">
    <property type="component" value="Chromosome"/>
</dbReference>
<feature type="compositionally biased region" description="Low complexity" evidence="10">
    <location>
        <begin position="293"/>
        <end position="303"/>
    </location>
</feature>
<evidence type="ECO:0000313" key="12">
    <source>
        <dbReference type="EMBL" id="AKU90019.1"/>
    </source>
</evidence>
<keyword evidence="7" id="KW-0963">Cytoplasm</keyword>
<evidence type="ECO:0000256" key="2">
    <source>
        <dbReference type="ARBA" id="ARBA00020675"/>
    </source>
</evidence>
<evidence type="ECO:0000256" key="4">
    <source>
        <dbReference type="ARBA" id="ARBA00022741"/>
    </source>
</evidence>
<dbReference type="CDD" id="cd03692">
    <property type="entry name" value="mtIF2_IVc"/>
    <property type="match status" value="1"/>
</dbReference>
<feature type="compositionally biased region" description="Low complexity" evidence="10">
    <location>
        <begin position="76"/>
        <end position="92"/>
    </location>
</feature>
<evidence type="ECO:0000256" key="1">
    <source>
        <dbReference type="ARBA" id="ARBA00007733"/>
    </source>
</evidence>
<dbReference type="PROSITE" id="PS01176">
    <property type="entry name" value="IF2"/>
    <property type="match status" value="1"/>
</dbReference>
<organism evidence="12 13">
    <name type="scientific">Vulgatibacter incomptus</name>
    <dbReference type="NCBI Taxonomy" id="1391653"/>
    <lineage>
        <taxon>Bacteria</taxon>
        <taxon>Pseudomonadati</taxon>
        <taxon>Myxococcota</taxon>
        <taxon>Myxococcia</taxon>
        <taxon>Myxococcales</taxon>
        <taxon>Cystobacterineae</taxon>
        <taxon>Vulgatibacteraceae</taxon>
        <taxon>Vulgatibacter</taxon>
    </lineage>
</organism>
<dbReference type="FunFam" id="3.40.50.300:FF:000019">
    <property type="entry name" value="Translation initiation factor IF-2"/>
    <property type="match status" value="1"/>
</dbReference>
<dbReference type="InterPro" id="IPR015760">
    <property type="entry name" value="TIF_IF2"/>
</dbReference>
<dbReference type="InterPro" id="IPR027417">
    <property type="entry name" value="P-loop_NTPase"/>
</dbReference>
<dbReference type="OrthoDB" id="9811804at2"/>